<proteinExistence type="predicted"/>
<feature type="non-terminal residue" evidence="2">
    <location>
        <position position="1"/>
    </location>
</feature>
<comment type="caution">
    <text evidence="2">The sequence shown here is derived from an EMBL/GenBank/DDBJ whole genome shotgun (WGS) entry which is preliminary data.</text>
</comment>
<dbReference type="Proteomes" id="UP000708148">
    <property type="component" value="Unassembled WGS sequence"/>
</dbReference>
<feature type="compositionally biased region" description="Basic and acidic residues" evidence="1">
    <location>
        <begin position="671"/>
        <end position="685"/>
    </location>
</feature>
<name>A0A8S1J1S2_9CHLO</name>
<protein>
    <submittedName>
        <fullName evidence="2">Uncharacterized protein</fullName>
    </submittedName>
</protein>
<evidence type="ECO:0000313" key="2">
    <source>
        <dbReference type="EMBL" id="CAD7699946.1"/>
    </source>
</evidence>
<feature type="region of interest" description="Disordered" evidence="1">
    <location>
        <begin position="626"/>
        <end position="697"/>
    </location>
</feature>
<accession>A0A8S1J1S2</accession>
<sequence length="873" mass="99811">EPNPTAQSLEDFEEEEVDAIVGYSFRAAEAKQLVVHDVSEFSEYVPPDNSDGRRRLVYDEVATFVQQFYASRATASREDTVRKLAYAKLLGKAALYTEAGKPRCYNRRPELETKLLQRVNVQERVDALVENFDLNALTPAVVIFDPEEEDLLKTVRRRWKRGDPSLLIAAVEKVDERQAKPPFFTLVGNHSSAAHVVRWEQERATPLLRRTYVFFKNQLTQEDFKFMSKTENLAVQRAATTTAYKGHTEPLNVIPFIRNYWLLHGRPERSRKKAENAQYLEFHSFLEAILERPVGDGGKEDYEQEKKKREEKWDRKISAARAFRNGLTQLLPKEKHVDWDRRAQYITGWDWSCQDSRKAFANGSFRVFCQGLVPSSKEPIPDTRIKDQVQDFFEEDVDAEDFYKKLIARDVSNKSWLQQFAVPSKALNEKRTVSGGVAVATFVKLIDAYKELRSPQERSVREHQLQFDTTTETYWNTAIVVKRMVPRGNLVLTGAGSGLHGKTDSERLFVSPFLDVAKAWLARQPYLLFSEAQLVNYLESAVMGPLFLLGYTICTSDNIANDNVEDFVQLKDTPAKKWLDFLIRRVGLPRNVVLRTVKDFASFRTLGWRWDVFDFLKSQALEARQRQHPLSDIEGDAAMEGQDDPMELGSEEEESAQLTDKVAELRVSGEGQDKGHDGNQNKREASTVVEPPQEGGFENWKAFKDRGDRWTKCRSDTELQDLVEWVEDCSPKDCGHARSAFVPWGPMELARFVTPRLGVDFGDDSGPTTSQKAKEVSTLILHGNATRAETYAPIRERLTRWRLECVIVDPPFGLGKHSQADDPWDDRAWTSSEMRGVLNALKDAGLLPEETQAWSVAIYLKMEDIGRMVEELQ</sequence>
<feature type="non-terminal residue" evidence="2">
    <location>
        <position position="873"/>
    </location>
</feature>
<evidence type="ECO:0000313" key="3">
    <source>
        <dbReference type="Proteomes" id="UP000708148"/>
    </source>
</evidence>
<organism evidence="2 3">
    <name type="scientific">Ostreobium quekettii</name>
    <dbReference type="NCBI Taxonomy" id="121088"/>
    <lineage>
        <taxon>Eukaryota</taxon>
        <taxon>Viridiplantae</taxon>
        <taxon>Chlorophyta</taxon>
        <taxon>core chlorophytes</taxon>
        <taxon>Ulvophyceae</taxon>
        <taxon>TCBD clade</taxon>
        <taxon>Bryopsidales</taxon>
        <taxon>Ostreobineae</taxon>
        <taxon>Ostreobiaceae</taxon>
        <taxon>Ostreobium</taxon>
    </lineage>
</organism>
<gene>
    <name evidence="2" type="ORF">OSTQU699_LOCUS5305</name>
</gene>
<evidence type="ECO:0000256" key="1">
    <source>
        <dbReference type="SAM" id="MobiDB-lite"/>
    </source>
</evidence>
<reference evidence="2" key="1">
    <citation type="submission" date="2020-12" db="EMBL/GenBank/DDBJ databases">
        <authorList>
            <person name="Iha C."/>
        </authorList>
    </citation>
    <scope>NUCLEOTIDE SEQUENCE</scope>
</reference>
<keyword evidence="3" id="KW-1185">Reference proteome</keyword>
<dbReference type="EMBL" id="CAJHUC010001138">
    <property type="protein sequence ID" value="CAD7699946.1"/>
    <property type="molecule type" value="Genomic_DNA"/>
</dbReference>
<feature type="compositionally biased region" description="Acidic residues" evidence="1">
    <location>
        <begin position="633"/>
        <end position="655"/>
    </location>
</feature>
<dbReference type="AlphaFoldDB" id="A0A8S1J1S2"/>